<dbReference type="STRING" id="312017.I7MAN0"/>
<dbReference type="CDD" id="cd14007">
    <property type="entry name" value="STKc_Aurora"/>
    <property type="match status" value="1"/>
</dbReference>
<accession>I7MAN0</accession>
<dbReference type="SMR" id="I7MAN0"/>
<dbReference type="eggNOG" id="KOG0580">
    <property type="taxonomic scope" value="Eukaryota"/>
</dbReference>
<name>I7MAN0_TETTS</name>
<gene>
    <name evidence="15" type="ORF">TTHERM_00684590</name>
</gene>
<dbReference type="Gene3D" id="3.30.200.20">
    <property type="entry name" value="Phosphorylase Kinase, domain 1"/>
    <property type="match status" value="1"/>
</dbReference>
<feature type="binding site" evidence="9">
    <location>
        <position position="214"/>
    </location>
    <ligand>
        <name>ATP</name>
        <dbReference type="ChEBI" id="CHEBI:30616"/>
    </ligand>
</feature>
<keyword evidence="5 9" id="KW-0067">ATP-binding</keyword>
<dbReference type="InParanoid" id="I7MAN0"/>
<protein>
    <recommendedName>
        <fullName evidence="12">Aurora kinase</fullName>
        <ecNumber evidence="12">2.7.11.1</ecNumber>
    </recommendedName>
</protein>
<evidence type="ECO:0000256" key="6">
    <source>
        <dbReference type="ARBA" id="ARBA00047899"/>
    </source>
</evidence>
<dbReference type="Gene3D" id="1.10.510.10">
    <property type="entry name" value="Transferase(Phosphotransferase) domain 1"/>
    <property type="match status" value="1"/>
</dbReference>
<dbReference type="Pfam" id="PF00069">
    <property type="entry name" value="Pkinase"/>
    <property type="match status" value="1"/>
</dbReference>
<dbReference type="RefSeq" id="XP_001025160.1">
    <property type="nucleotide sequence ID" value="XM_001025160.1"/>
</dbReference>
<evidence type="ECO:0000259" key="14">
    <source>
        <dbReference type="PROSITE" id="PS50011"/>
    </source>
</evidence>
<dbReference type="PROSITE" id="PS50011">
    <property type="entry name" value="PROTEIN_KINASE_DOM"/>
    <property type="match status" value="1"/>
</dbReference>
<evidence type="ECO:0000256" key="9">
    <source>
        <dbReference type="PIRSR" id="PIRSR630616-2"/>
    </source>
</evidence>
<evidence type="ECO:0000256" key="2">
    <source>
        <dbReference type="ARBA" id="ARBA00022679"/>
    </source>
</evidence>
<feature type="binding site" evidence="9">
    <location>
        <begin position="333"/>
        <end position="334"/>
    </location>
    <ligand>
        <name>ATP</name>
        <dbReference type="ChEBI" id="CHEBI:30616"/>
    </ligand>
</feature>
<evidence type="ECO:0000256" key="5">
    <source>
        <dbReference type="ARBA" id="ARBA00022840"/>
    </source>
</evidence>
<keyword evidence="1 12" id="KW-0723">Serine/threonine-protein kinase</keyword>
<reference evidence="16" key="1">
    <citation type="journal article" date="2006" name="PLoS Biol.">
        <title>Macronuclear genome sequence of the ciliate Tetrahymena thermophila, a model eukaryote.</title>
        <authorList>
            <person name="Eisen J.A."/>
            <person name="Coyne R.S."/>
            <person name="Wu M."/>
            <person name="Wu D."/>
            <person name="Thiagarajan M."/>
            <person name="Wortman J.R."/>
            <person name="Badger J.H."/>
            <person name="Ren Q."/>
            <person name="Amedeo P."/>
            <person name="Jones K.M."/>
            <person name="Tallon L.J."/>
            <person name="Delcher A.L."/>
            <person name="Salzberg S.L."/>
            <person name="Silva J.C."/>
            <person name="Haas B.J."/>
            <person name="Majoros W.H."/>
            <person name="Farzad M."/>
            <person name="Carlton J.M."/>
            <person name="Smith R.K. Jr."/>
            <person name="Garg J."/>
            <person name="Pearlman R.E."/>
            <person name="Karrer K.M."/>
            <person name="Sun L."/>
            <person name="Manning G."/>
            <person name="Elde N.C."/>
            <person name="Turkewitz A.P."/>
            <person name="Asai D.J."/>
            <person name="Wilkes D.E."/>
            <person name="Wang Y."/>
            <person name="Cai H."/>
            <person name="Collins K."/>
            <person name="Stewart B.A."/>
            <person name="Lee S.R."/>
            <person name="Wilamowska K."/>
            <person name="Weinberg Z."/>
            <person name="Ruzzo W.L."/>
            <person name="Wloga D."/>
            <person name="Gaertig J."/>
            <person name="Frankel J."/>
            <person name="Tsao C.-C."/>
            <person name="Gorovsky M.A."/>
            <person name="Keeling P.J."/>
            <person name="Waller R.F."/>
            <person name="Patron N.J."/>
            <person name="Cherry J.M."/>
            <person name="Stover N.A."/>
            <person name="Krieger C.J."/>
            <person name="del Toro C."/>
            <person name="Ryder H.F."/>
            <person name="Williamson S.C."/>
            <person name="Barbeau R.A."/>
            <person name="Hamilton E.P."/>
            <person name="Orias E."/>
        </authorList>
    </citation>
    <scope>NUCLEOTIDE SEQUENCE [LARGE SCALE GENOMIC DNA]</scope>
    <source>
        <strain evidence="16">SB210</strain>
    </source>
</reference>
<feature type="cross-link" description="Glycyl lysine isopeptide (Lys-Gly) (interchain with G-Cter in SUMO2)" evidence="10">
    <location>
        <position position="331"/>
    </location>
</feature>
<dbReference type="AlphaFoldDB" id="I7MAN0"/>
<evidence type="ECO:0000256" key="10">
    <source>
        <dbReference type="PIRSR" id="PIRSR630616-3"/>
    </source>
</evidence>
<keyword evidence="16" id="KW-1185">Reference proteome</keyword>
<dbReference type="FunCoup" id="I7MAN0">
    <property type="interactions" value="48"/>
</dbReference>
<feature type="binding site" evidence="9">
    <location>
        <position position="346"/>
    </location>
    <ligand>
        <name>ATP</name>
        <dbReference type="ChEBI" id="CHEBI:30616"/>
    </ligand>
</feature>
<dbReference type="EMBL" id="GG662435">
    <property type="protein sequence ID" value="EAS04915.1"/>
    <property type="molecule type" value="Genomic_DNA"/>
</dbReference>
<dbReference type="GO" id="GO:0004674">
    <property type="term" value="F:protein serine/threonine kinase activity"/>
    <property type="evidence" value="ECO:0007669"/>
    <property type="project" value="UniProtKB-KW"/>
</dbReference>
<dbReference type="SUPFAM" id="SSF56112">
    <property type="entry name" value="Protein kinase-like (PK-like)"/>
    <property type="match status" value="1"/>
</dbReference>
<dbReference type="OMA" id="NCEAMAV"/>
<dbReference type="InterPro" id="IPR017441">
    <property type="entry name" value="Protein_kinase_ATP_BS"/>
</dbReference>
<dbReference type="InterPro" id="IPR030616">
    <property type="entry name" value="Aur-like"/>
</dbReference>
<dbReference type="PROSITE" id="PS00107">
    <property type="entry name" value="PROTEIN_KINASE_ATP"/>
    <property type="match status" value="1"/>
</dbReference>
<evidence type="ECO:0000313" key="16">
    <source>
        <dbReference type="Proteomes" id="UP000009168"/>
    </source>
</evidence>
<dbReference type="InterPro" id="IPR011009">
    <property type="entry name" value="Kinase-like_dom_sf"/>
</dbReference>
<keyword evidence="2 12" id="KW-0808">Transferase</keyword>
<evidence type="ECO:0000256" key="13">
    <source>
        <dbReference type="SAM" id="MobiDB-lite"/>
    </source>
</evidence>
<evidence type="ECO:0000256" key="3">
    <source>
        <dbReference type="ARBA" id="ARBA00022741"/>
    </source>
</evidence>
<proteinExistence type="inferred from homology"/>
<evidence type="ECO:0000256" key="7">
    <source>
        <dbReference type="ARBA" id="ARBA00048679"/>
    </source>
</evidence>
<dbReference type="SMART" id="SM00220">
    <property type="entry name" value="S_TKc"/>
    <property type="match status" value="1"/>
</dbReference>
<sequence>MDFAKYFFNTSNTSFFKSSNSNEANNSKIQQNISNKNSDSELSVQSKQIKSNSKDLQQSTGKFNETAFFNNQSTNSSQNIFSSQYKANINKQGQQNALNNMQVGPFQIGNNTNGSIQKANQQQELIFDIKENKTFFPFLSCLKQKKEISDKENDDPNNNENKNKSPLINQQAQQNIKKSPPYHNIYKGTQDRIFNPYEWSIQDFEIGRPLGSGKFGHVYLARERKTKFIVAIKVLSKKQLIDNNAEIQFRREIEIQSHLKHENILQMYGFFWDDKKIYLILEYASGGELYKELKSQPLRRFDEVTAAKYIKQVASALKYLHSKHVIHRDIKPENLLNCDGTIKISDFGWSAHAPSNKRNTLCGTLDYLPPEMVEHQSHGSHADLWCLGILTYEFCVGSPPFEDRQNKKTYEKIKQVDIKYPDYLSSDVVDFISRLLTKQPSKRMNLEQALNHKWVKMYNEN</sequence>
<keyword evidence="3 9" id="KW-0547">Nucleotide-binding</keyword>
<evidence type="ECO:0000256" key="11">
    <source>
        <dbReference type="PROSITE-ProRule" id="PRU10141"/>
    </source>
</evidence>
<comment type="catalytic activity">
    <reaction evidence="6 12">
        <text>L-threonyl-[protein] + ATP = O-phospho-L-threonyl-[protein] + ADP + H(+)</text>
        <dbReference type="Rhea" id="RHEA:46608"/>
        <dbReference type="Rhea" id="RHEA-COMP:11060"/>
        <dbReference type="Rhea" id="RHEA-COMP:11605"/>
        <dbReference type="ChEBI" id="CHEBI:15378"/>
        <dbReference type="ChEBI" id="CHEBI:30013"/>
        <dbReference type="ChEBI" id="CHEBI:30616"/>
        <dbReference type="ChEBI" id="CHEBI:61977"/>
        <dbReference type="ChEBI" id="CHEBI:456216"/>
        <dbReference type="EC" id="2.7.11.1"/>
    </reaction>
</comment>
<feature type="binding site" evidence="9">
    <location>
        <begin position="282"/>
        <end position="284"/>
    </location>
    <ligand>
        <name>ATP</name>
        <dbReference type="ChEBI" id="CHEBI:30616"/>
    </ligand>
</feature>
<dbReference type="Proteomes" id="UP000009168">
    <property type="component" value="Unassembled WGS sequence"/>
</dbReference>
<dbReference type="FunFam" id="3.30.200.20:FF:000042">
    <property type="entry name" value="Aurora kinase A"/>
    <property type="match status" value="1"/>
</dbReference>
<keyword evidence="4 12" id="KW-0418">Kinase</keyword>
<feature type="binding site" evidence="9 11">
    <location>
        <position position="233"/>
    </location>
    <ligand>
        <name>ATP</name>
        <dbReference type="ChEBI" id="CHEBI:30616"/>
    </ligand>
</feature>
<organism evidence="15 16">
    <name type="scientific">Tetrahymena thermophila (strain SB210)</name>
    <dbReference type="NCBI Taxonomy" id="312017"/>
    <lineage>
        <taxon>Eukaryota</taxon>
        <taxon>Sar</taxon>
        <taxon>Alveolata</taxon>
        <taxon>Ciliophora</taxon>
        <taxon>Intramacronucleata</taxon>
        <taxon>Oligohymenophorea</taxon>
        <taxon>Hymenostomatida</taxon>
        <taxon>Tetrahymenina</taxon>
        <taxon>Tetrahymenidae</taxon>
        <taxon>Tetrahymena</taxon>
    </lineage>
</organism>
<dbReference type="FunFam" id="1.10.510.10:FF:000235">
    <property type="entry name" value="Serine/threonine-protein kinase ark1"/>
    <property type="match status" value="1"/>
</dbReference>
<feature type="domain" description="Protein kinase" evidence="14">
    <location>
        <begin position="204"/>
        <end position="455"/>
    </location>
</feature>
<feature type="active site" description="Proton acceptor" evidence="8">
    <location>
        <position position="329"/>
    </location>
</feature>
<dbReference type="PANTHER" id="PTHR24350">
    <property type="entry name" value="SERINE/THREONINE-PROTEIN KINASE IAL-RELATED"/>
    <property type="match status" value="1"/>
</dbReference>
<comment type="similarity">
    <text evidence="12">Belongs to the protein kinase superfamily. Ser/Thr protein kinase family. Aurora subfamily.</text>
</comment>
<evidence type="ECO:0000313" key="15">
    <source>
        <dbReference type="EMBL" id="EAS04915.1"/>
    </source>
</evidence>
<dbReference type="KEGG" id="tet:TTHERM_00684590"/>
<evidence type="ECO:0000256" key="1">
    <source>
        <dbReference type="ARBA" id="ARBA00022527"/>
    </source>
</evidence>
<feature type="region of interest" description="Disordered" evidence="13">
    <location>
        <begin position="147"/>
        <end position="173"/>
    </location>
</feature>
<evidence type="ECO:0000256" key="4">
    <source>
        <dbReference type="ARBA" id="ARBA00022777"/>
    </source>
</evidence>
<dbReference type="GeneID" id="7830691"/>
<dbReference type="GO" id="GO:0005524">
    <property type="term" value="F:ATP binding"/>
    <property type="evidence" value="ECO:0007669"/>
    <property type="project" value="UniProtKB-UniRule"/>
</dbReference>
<dbReference type="InterPro" id="IPR000719">
    <property type="entry name" value="Prot_kinase_dom"/>
</dbReference>
<dbReference type="HOGENOM" id="CLU_000288_63_6_1"/>
<dbReference type="OrthoDB" id="345735at2759"/>
<evidence type="ECO:0000256" key="12">
    <source>
        <dbReference type="RuleBase" id="RU367134"/>
    </source>
</evidence>
<comment type="catalytic activity">
    <reaction evidence="7 12">
        <text>L-seryl-[protein] + ATP = O-phospho-L-seryl-[protein] + ADP + H(+)</text>
        <dbReference type="Rhea" id="RHEA:17989"/>
        <dbReference type="Rhea" id="RHEA-COMP:9863"/>
        <dbReference type="Rhea" id="RHEA-COMP:11604"/>
        <dbReference type="ChEBI" id="CHEBI:15378"/>
        <dbReference type="ChEBI" id="CHEBI:29999"/>
        <dbReference type="ChEBI" id="CHEBI:30616"/>
        <dbReference type="ChEBI" id="CHEBI:83421"/>
        <dbReference type="ChEBI" id="CHEBI:456216"/>
        <dbReference type="EC" id="2.7.11.1"/>
    </reaction>
</comment>
<evidence type="ECO:0000256" key="8">
    <source>
        <dbReference type="PIRSR" id="PIRSR630616-1"/>
    </source>
</evidence>
<dbReference type="EC" id="2.7.11.1" evidence="12"/>